<reference evidence="1 2" key="1">
    <citation type="submission" date="2019-02" db="EMBL/GenBank/DDBJ databases">
        <title>WGS of Pseudoxanthomonas species novum from clinical isolates.</title>
        <authorList>
            <person name="Bernier A.-M."/>
            <person name="Bernard K."/>
            <person name="Vachon A."/>
        </authorList>
    </citation>
    <scope>NUCLEOTIDE SEQUENCE [LARGE SCALE GENOMIC DNA]</scope>
    <source>
        <strain evidence="2">NML 170316</strain>
    </source>
</reference>
<protein>
    <submittedName>
        <fullName evidence="1">Uncharacterized protein</fullName>
    </submittedName>
</protein>
<organism evidence="1 2">
    <name type="scientific">Pseudoxanthomonas winnipegensis</name>
    <dbReference type="NCBI Taxonomy" id="2480810"/>
    <lineage>
        <taxon>Bacteria</taxon>
        <taxon>Pseudomonadati</taxon>
        <taxon>Pseudomonadota</taxon>
        <taxon>Gammaproteobacteria</taxon>
        <taxon>Lysobacterales</taxon>
        <taxon>Lysobacteraceae</taxon>
        <taxon>Pseudoxanthomonas</taxon>
    </lineage>
</organism>
<dbReference type="Proteomes" id="UP000293089">
    <property type="component" value="Unassembled WGS sequence"/>
</dbReference>
<gene>
    <name evidence="1" type="ORF">EA658_13760</name>
</gene>
<evidence type="ECO:0000313" key="1">
    <source>
        <dbReference type="EMBL" id="TAA18734.1"/>
    </source>
</evidence>
<sequence length="70" mass="7497">MHTVDIALAGLDGVLDVLAAGEYARYSSDPALALGEHLTDRLLHASRALIDLARDNLEDARELGCGERPL</sequence>
<evidence type="ECO:0000313" key="2">
    <source>
        <dbReference type="Proteomes" id="UP000293089"/>
    </source>
</evidence>
<proteinExistence type="predicted"/>
<comment type="caution">
    <text evidence="1">The sequence shown here is derived from an EMBL/GenBank/DDBJ whole genome shotgun (WGS) entry which is preliminary data.</text>
</comment>
<dbReference type="EMBL" id="SHME01000004">
    <property type="protein sequence ID" value="TAA18734.1"/>
    <property type="molecule type" value="Genomic_DNA"/>
</dbReference>
<name>A0ABY1WCL7_9GAMM</name>
<accession>A0ABY1WCL7</accession>
<keyword evidence="2" id="KW-1185">Reference proteome</keyword>